<keyword evidence="4" id="KW-1185">Reference proteome</keyword>
<proteinExistence type="predicted"/>
<feature type="compositionally biased region" description="Acidic residues" evidence="2">
    <location>
        <begin position="251"/>
        <end position="260"/>
    </location>
</feature>
<dbReference type="Proteomes" id="UP000024837">
    <property type="component" value="Unassembled WGS sequence"/>
</dbReference>
<organism evidence="3 4">
    <name type="scientific">Drechslerella stenobrocha 248</name>
    <dbReference type="NCBI Taxonomy" id="1043628"/>
    <lineage>
        <taxon>Eukaryota</taxon>
        <taxon>Fungi</taxon>
        <taxon>Dikarya</taxon>
        <taxon>Ascomycota</taxon>
        <taxon>Pezizomycotina</taxon>
        <taxon>Orbiliomycetes</taxon>
        <taxon>Orbiliales</taxon>
        <taxon>Orbiliaceae</taxon>
        <taxon>Drechslerella</taxon>
    </lineage>
</organism>
<accession>W7HMH1</accession>
<feature type="coiled-coil region" evidence="1">
    <location>
        <begin position="292"/>
        <end position="319"/>
    </location>
</feature>
<feature type="region of interest" description="Disordered" evidence="2">
    <location>
        <begin position="70"/>
        <end position="123"/>
    </location>
</feature>
<evidence type="ECO:0000256" key="1">
    <source>
        <dbReference type="SAM" id="Coils"/>
    </source>
</evidence>
<protein>
    <submittedName>
        <fullName evidence="3">Uncharacterized protein</fullName>
    </submittedName>
</protein>
<feature type="region of interest" description="Disordered" evidence="2">
    <location>
        <begin position="239"/>
        <end position="272"/>
    </location>
</feature>
<name>W7HMH1_9PEZI</name>
<gene>
    <name evidence="3" type="ORF">DRE_06079</name>
</gene>
<dbReference type="OrthoDB" id="5368716at2759"/>
<evidence type="ECO:0000256" key="2">
    <source>
        <dbReference type="SAM" id="MobiDB-lite"/>
    </source>
</evidence>
<evidence type="ECO:0000313" key="4">
    <source>
        <dbReference type="Proteomes" id="UP000024837"/>
    </source>
</evidence>
<dbReference type="HOGENOM" id="CLU_685151_0_0_1"/>
<feature type="compositionally biased region" description="Acidic residues" evidence="2">
    <location>
        <begin position="393"/>
        <end position="404"/>
    </location>
</feature>
<keyword evidence="1" id="KW-0175">Coiled coil</keyword>
<feature type="region of interest" description="Disordered" evidence="2">
    <location>
        <begin position="374"/>
        <end position="410"/>
    </location>
</feature>
<reference evidence="3 4" key="1">
    <citation type="submission" date="2013-05" db="EMBL/GenBank/DDBJ databases">
        <title>Drechslerella stenobrocha genome reveals carnivorous origination and mechanical trapping mechanism of predatory fungi.</title>
        <authorList>
            <person name="Liu X."/>
            <person name="Zhang W."/>
            <person name="Liu K."/>
        </authorList>
    </citation>
    <scope>NUCLEOTIDE SEQUENCE [LARGE SCALE GENOMIC DNA]</scope>
    <source>
        <strain evidence="3 4">248</strain>
    </source>
</reference>
<sequence length="410" mass="44642">MASSTVPIGIPSVHPPLMAQASFYDYSDYSAFSDSDQFSHLEYPAPYPPTPTSMPSSYLNMYPYGGGTSNGSPPTYGPSSPKAFKRSMSMSGVGPGLDFGNTSPPTPATSTSGSNVNGPSAGGDRAFRQILSAIARIQTNLSQQHFAIMDVSEKQGLIQDKLSLLEQQSGRMNEDVTRVLENTDCLVDDVKDVKDRVDSQNPSDDAIHETLEDQAERIDKLMEDVKAIKLSVESLAATSRANARGITAPRDDDDDDDDDEDRRRVERSSLPMSEMKSFMGSEIKDIVKAQVRSEMKALKSSLTAELKDLKKLYKAKGNESNPRSPGFTPDAFVEFEDAEVTKYLLKYGFDSAWVSSMTESQKKRMLAGYLGQSYRDALTKPPPESKDDVSDNGSDDEDGDDSGSDSDASS</sequence>
<dbReference type="EMBL" id="KI966430">
    <property type="protein sequence ID" value="EWC45191.1"/>
    <property type="molecule type" value="Genomic_DNA"/>
</dbReference>
<evidence type="ECO:0000313" key="3">
    <source>
        <dbReference type="EMBL" id="EWC45191.1"/>
    </source>
</evidence>
<dbReference type="AlphaFoldDB" id="W7HMH1"/>